<dbReference type="EMBL" id="ML145097">
    <property type="protein sequence ID" value="TBU61634.1"/>
    <property type="molecule type" value="Genomic_DNA"/>
</dbReference>
<dbReference type="AlphaFoldDB" id="A0A4Q9Q4V1"/>
<evidence type="ECO:0000313" key="2">
    <source>
        <dbReference type="Proteomes" id="UP000292082"/>
    </source>
</evidence>
<reference evidence="1 2" key="1">
    <citation type="submission" date="2019-01" db="EMBL/GenBank/DDBJ databases">
        <title>Draft genome sequences of three monokaryotic isolates of the white-rot basidiomycete fungus Dichomitus squalens.</title>
        <authorList>
            <consortium name="DOE Joint Genome Institute"/>
            <person name="Lopez S.C."/>
            <person name="Andreopoulos B."/>
            <person name="Pangilinan J."/>
            <person name="Lipzen A."/>
            <person name="Riley R."/>
            <person name="Ahrendt S."/>
            <person name="Ng V."/>
            <person name="Barry K."/>
            <person name="Daum C."/>
            <person name="Grigoriev I.V."/>
            <person name="Hilden K.S."/>
            <person name="Makela M.R."/>
            <person name="de Vries R.P."/>
        </authorList>
    </citation>
    <scope>NUCLEOTIDE SEQUENCE [LARGE SCALE GENOMIC DNA]</scope>
    <source>
        <strain evidence="1 2">CBS 464.89</strain>
    </source>
</reference>
<evidence type="ECO:0000313" key="1">
    <source>
        <dbReference type="EMBL" id="TBU61634.1"/>
    </source>
</evidence>
<protein>
    <submittedName>
        <fullName evidence="1">Uncharacterized protein</fullName>
    </submittedName>
</protein>
<name>A0A4Q9Q4V1_9APHY</name>
<proteinExistence type="predicted"/>
<gene>
    <name evidence="1" type="ORF">BD310DRAFT_920431</name>
</gene>
<accession>A0A4Q9Q4V1</accession>
<sequence>MDARAYNVSVLYHLDRASCAAPPLKKHSHMVIGFYSTETEALSFALEDGADHGTHALMAILHEGTSMANDQPSYATSGCAQAAKVVPYGILWDLLLISITVVRTTQQYASGSGRHLVSLLPLFLLYALSTLRGQNGRHLCSLTICCTEHVSSLHDSNLP</sequence>
<dbReference type="Proteomes" id="UP000292082">
    <property type="component" value="Unassembled WGS sequence"/>
</dbReference>
<keyword evidence="2" id="KW-1185">Reference proteome</keyword>
<organism evidence="1 2">
    <name type="scientific">Dichomitus squalens</name>
    <dbReference type="NCBI Taxonomy" id="114155"/>
    <lineage>
        <taxon>Eukaryota</taxon>
        <taxon>Fungi</taxon>
        <taxon>Dikarya</taxon>
        <taxon>Basidiomycota</taxon>
        <taxon>Agaricomycotina</taxon>
        <taxon>Agaricomycetes</taxon>
        <taxon>Polyporales</taxon>
        <taxon>Polyporaceae</taxon>
        <taxon>Dichomitus</taxon>
    </lineage>
</organism>